<dbReference type="Proteomes" id="UP001642483">
    <property type="component" value="Unassembled WGS sequence"/>
</dbReference>
<comment type="caution">
    <text evidence="1">The sequence shown here is derived from an EMBL/GenBank/DDBJ whole genome shotgun (WGS) entry which is preliminary data.</text>
</comment>
<accession>A0ABP0FID0</accession>
<keyword evidence="2" id="KW-1185">Reference proteome</keyword>
<protein>
    <submittedName>
        <fullName evidence="1">Uncharacterized protein</fullName>
    </submittedName>
</protein>
<reference evidence="1 2" key="1">
    <citation type="submission" date="2024-02" db="EMBL/GenBank/DDBJ databases">
        <authorList>
            <person name="Daric V."/>
            <person name="Darras S."/>
        </authorList>
    </citation>
    <scope>NUCLEOTIDE SEQUENCE [LARGE SCALE GENOMIC DNA]</scope>
</reference>
<dbReference type="EMBL" id="CAWYQH010000057">
    <property type="protein sequence ID" value="CAK8678748.1"/>
    <property type="molecule type" value="Genomic_DNA"/>
</dbReference>
<evidence type="ECO:0000313" key="2">
    <source>
        <dbReference type="Proteomes" id="UP001642483"/>
    </source>
</evidence>
<gene>
    <name evidence="1" type="ORF">CVLEPA_LOCUS9037</name>
</gene>
<name>A0ABP0FID0_CLALP</name>
<evidence type="ECO:0000313" key="1">
    <source>
        <dbReference type="EMBL" id="CAK8678748.1"/>
    </source>
</evidence>
<organism evidence="1 2">
    <name type="scientific">Clavelina lepadiformis</name>
    <name type="common">Light-bulb sea squirt</name>
    <name type="synonym">Ascidia lepadiformis</name>
    <dbReference type="NCBI Taxonomy" id="159417"/>
    <lineage>
        <taxon>Eukaryota</taxon>
        <taxon>Metazoa</taxon>
        <taxon>Chordata</taxon>
        <taxon>Tunicata</taxon>
        <taxon>Ascidiacea</taxon>
        <taxon>Aplousobranchia</taxon>
        <taxon>Clavelinidae</taxon>
        <taxon>Clavelina</taxon>
    </lineage>
</organism>
<sequence length="63" mass="6898">MSPRKPLEIHVRFHDDVVHGNGIPTGIPWEMSHGKGGDGTARIAIPMGHGNQYRGYCLKPFCG</sequence>
<proteinExistence type="predicted"/>